<dbReference type="EMBL" id="KE145358">
    <property type="protein sequence ID" value="EPE33541.1"/>
    <property type="molecule type" value="Genomic_DNA"/>
</dbReference>
<keyword evidence="3 6" id="KW-0812">Transmembrane</keyword>
<feature type="transmembrane region" description="Helical" evidence="6">
    <location>
        <begin position="163"/>
        <end position="182"/>
    </location>
</feature>
<organism evidence="7 8">
    <name type="scientific">Glarea lozoyensis (strain ATCC 20868 / MF5171)</name>
    <dbReference type="NCBI Taxonomy" id="1116229"/>
    <lineage>
        <taxon>Eukaryota</taxon>
        <taxon>Fungi</taxon>
        <taxon>Dikarya</taxon>
        <taxon>Ascomycota</taxon>
        <taxon>Pezizomycotina</taxon>
        <taxon>Leotiomycetes</taxon>
        <taxon>Helotiales</taxon>
        <taxon>Helotiaceae</taxon>
        <taxon>Glarea</taxon>
    </lineage>
</organism>
<dbReference type="GO" id="GO:0016020">
    <property type="term" value="C:membrane"/>
    <property type="evidence" value="ECO:0007669"/>
    <property type="project" value="UniProtKB-SubCell"/>
</dbReference>
<feature type="transmembrane region" description="Helical" evidence="6">
    <location>
        <begin position="400"/>
        <end position="424"/>
    </location>
</feature>
<evidence type="ECO:0000256" key="2">
    <source>
        <dbReference type="ARBA" id="ARBA00022448"/>
    </source>
</evidence>
<dbReference type="InterPro" id="IPR002293">
    <property type="entry name" value="AA/rel_permease1"/>
</dbReference>
<evidence type="ECO:0000313" key="8">
    <source>
        <dbReference type="Proteomes" id="UP000016922"/>
    </source>
</evidence>
<gene>
    <name evidence="7" type="ORF">GLAREA_06554</name>
</gene>
<dbReference type="RefSeq" id="XP_008080158.1">
    <property type="nucleotide sequence ID" value="XM_008081967.1"/>
</dbReference>
<feature type="transmembrane region" description="Helical" evidence="6">
    <location>
        <begin position="232"/>
        <end position="252"/>
    </location>
</feature>
<dbReference type="PANTHER" id="PTHR45649:SF8">
    <property type="entry name" value="PERMEASE, PUTATIVE-RELATED"/>
    <property type="match status" value="1"/>
</dbReference>
<feature type="transmembrane region" description="Helical" evidence="6">
    <location>
        <begin position="272"/>
        <end position="295"/>
    </location>
</feature>
<feature type="transmembrane region" description="Helical" evidence="6">
    <location>
        <begin position="40"/>
        <end position="65"/>
    </location>
</feature>
<keyword evidence="2" id="KW-0813">Transport</keyword>
<reference evidence="7 8" key="1">
    <citation type="journal article" date="2013" name="BMC Genomics">
        <title>Genomics-driven discovery of the pneumocandin biosynthetic gene cluster in the fungus Glarea lozoyensis.</title>
        <authorList>
            <person name="Chen L."/>
            <person name="Yue Q."/>
            <person name="Zhang X."/>
            <person name="Xiang M."/>
            <person name="Wang C."/>
            <person name="Li S."/>
            <person name="Che Y."/>
            <person name="Ortiz-Lopez F.J."/>
            <person name="Bills G.F."/>
            <person name="Liu X."/>
            <person name="An Z."/>
        </authorList>
    </citation>
    <scope>NUCLEOTIDE SEQUENCE [LARGE SCALE GENOMIC DNA]</scope>
    <source>
        <strain evidence="8">ATCC 20868 / MF5171</strain>
    </source>
</reference>
<dbReference type="Pfam" id="PF13520">
    <property type="entry name" value="AA_permease_2"/>
    <property type="match status" value="1"/>
</dbReference>
<evidence type="ECO:0000256" key="5">
    <source>
        <dbReference type="ARBA" id="ARBA00023136"/>
    </source>
</evidence>
<dbReference type="Proteomes" id="UP000016922">
    <property type="component" value="Unassembled WGS sequence"/>
</dbReference>
<proteinExistence type="predicted"/>
<protein>
    <recommendedName>
        <fullName evidence="9">GABA permease</fullName>
    </recommendedName>
</protein>
<evidence type="ECO:0000256" key="1">
    <source>
        <dbReference type="ARBA" id="ARBA00004141"/>
    </source>
</evidence>
<feature type="transmembrane region" description="Helical" evidence="6">
    <location>
        <begin position="374"/>
        <end position="394"/>
    </location>
</feature>
<dbReference type="OrthoDB" id="3257095at2759"/>
<feature type="transmembrane region" description="Helical" evidence="6">
    <location>
        <begin position="445"/>
        <end position="463"/>
    </location>
</feature>
<keyword evidence="8" id="KW-1185">Reference proteome</keyword>
<comment type="subcellular location">
    <subcellularLocation>
        <location evidence="1">Membrane</location>
        <topology evidence="1">Multi-pass membrane protein</topology>
    </subcellularLocation>
</comment>
<keyword evidence="4 6" id="KW-1133">Transmembrane helix</keyword>
<dbReference type="OMA" id="NIAGGWA"/>
<evidence type="ECO:0000256" key="6">
    <source>
        <dbReference type="SAM" id="Phobius"/>
    </source>
</evidence>
<feature type="transmembrane region" description="Helical" evidence="6">
    <location>
        <begin position="475"/>
        <end position="495"/>
    </location>
</feature>
<dbReference type="GO" id="GO:0022857">
    <property type="term" value="F:transmembrane transporter activity"/>
    <property type="evidence" value="ECO:0007669"/>
    <property type="project" value="InterPro"/>
</dbReference>
<dbReference type="KEGG" id="glz:GLAREA_06554"/>
<keyword evidence="5 6" id="KW-0472">Membrane</keyword>
<dbReference type="eggNOG" id="KOG1289">
    <property type="taxonomic scope" value="Eukaryota"/>
</dbReference>
<dbReference type="PIRSF" id="PIRSF006060">
    <property type="entry name" value="AA_transporter"/>
    <property type="match status" value="1"/>
</dbReference>
<feature type="transmembrane region" description="Helical" evidence="6">
    <location>
        <begin position="194"/>
        <end position="211"/>
    </location>
</feature>
<sequence>MNTQDGITAIHTQEEVTAITDDLVLEGLGYTPELKRSFSLFGMIGFAFSVLTCWTALAGSLVVGINSGGPPVIIWSWVGVSVCSMAVAYSFAEICSAFPVAGGQYSWVAILAPAKYARPLSYCCGWFILIGFLSAGAGNGFVGANFVLGMAQMANPDFVIERWHTCLVAYCLLILAAATNIWGRRALEKLSQAMIIFNIISFVVVIVVLLARDNNKQSAAFVFKDFQNFTGFGTAYASLLGLLQSAFGMTGYDATAHMTEEMKDARKDAPKAIIWAVWIGAVTGFIFLIVACFCIDDINEAASSPTGVPIFQIFLSATRSFPLAMLLSVQISIISLVSLAFLCAQSSRLAFAFARDGGLPFSKIFSKVDAKRQVPVNAICLVVAVNMALMSIYFGSVTGFGTILAISTEGFYLSYILPLAVRLWGRLTGKGPDFVEGSYNLRFGLVLNIIGLLYLTFACITFNFPSVHPITASNMNYTCAAVGVSACIAAVTWFTTGKKNFSGPQAGTMFQEVIHGQTTRGSVSVQSFKETQKETIDDNDLDDEDLIMVLKLEVGILVQYWDTIRDERHTPTSRMRI</sequence>
<dbReference type="GeneID" id="19465607"/>
<dbReference type="AlphaFoldDB" id="S3DN68"/>
<accession>S3DN68</accession>
<feature type="transmembrane region" description="Helical" evidence="6">
    <location>
        <begin position="126"/>
        <end position="151"/>
    </location>
</feature>
<evidence type="ECO:0000256" key="3">
    <source>
        <dbReference type="ARBA" id="ARBA00022692"/>
    </source>
</evidence>
<evidence type="ECO:0008006" key="9">
    <source>
        <dbReference type="Google" id="ProtNLM"/>
    </source>
</evidence>
<feature type="transmembrane region" description="Helical" evidence="6">
    <location>
        <begin position="72"/>
        <end position="92"/>
    </location>
</feature>
<evidence type="ECO:0000313" key="7">
    <source>
        <dbReference type="EMBL" id="EPE33541.1"/>
    </source>
</evidence>
<evidence type="ECO:0000256" key="4">
    <source>
        <dbReference type="ARBA" id="ARBA00022989"/>
    </source>
</evidence>
<dbReference type="PANTHER" id="PTHR45649">
    <property type="entry name" value="AMINO-ACID PERMEASE BAT1"/>
    <property type="match status" value="1"/>
</dbReference>
<dbReference type="Gene3D" id="1.20.1740.10">
    <property type="entry name" value="Amino acid/polyamine transporter I"/>
    <property type="match status" value="1"/>
</dbReference>
<dbReference type="HOGENOM" id="CLU_004495_2_2_1"/>
<name>S3DN68_GLAL2</name>